<dbReference type="Proteomes" id="UP000287651">
    <property type="component" value="Unassembled WGS sequence"/>
</dbReference>
<organism evidence="1 2">
    <name type="scientific">Ensete ventricosum</name>
    <name type="common">Abyssinian banana</name>
    <name type="synonym">Musa ensete</name>
    <dbReference type="NCBI Taxonomy" id="4639"/>
    <lineage>
        <taxon>Eukaryota</taxon>
        <taxon>Viridiplantae</taxon>
        <taxon>Streptophyta</taxon>
        <taxon>Embryophyta</taxon>
        <taxon>Tracheophyta</taxon>
        <taxon>Spermatophyta</taxon>
        <taxon>Magnoliopsida</taxon>
        <taxon>Liliopsida</taxon>
        <taxon>Zingiberales</taxon>
        <taxon>Musaceae</taxon>
        <taxon>Ensete</taxon>
    </lineage>
</organism>
<accession>A0A426ZGN3</accession>
<gene>
    <name evidence="1" type="ORF">B296_00022897</name>
</gene>
<sequence>MMPQRSSDPRRYLLPSPLVVVLSLLQPPFFLCPASLSPAHYHSDTNHHATAYRSRRPCFCLYYHPLPQLRDPFRSNRNKCHYTRG</sequence>
<reference evidence="1 2" key="1">
    <citation type="journal article" date="2014" name="Agronomy (Basel)">
        <title>A Draft Genome Sequence for Ensete ventricosum, the Drought-Tolerant Tree Against Hunger.</title>
        <authorList>
            <person name="Harrison J."/>
            <person name="Moore K.A."/>
            <person name="Paszkiewicz K."/>
            <person name="Jones T."/>
            <person name="Grant M."/>
            <person name="Ambacheew D."/>
            <person name="Muzemil S."/>
            <person name="Studholme D.J."/>
        </authorList>
    </citation>
    <scope>NUCLEOTIDE SEQUENCE [LARGE SCALE GENOMIC DNA]</scope>
</reference>
<evidence type="ECO:0000313" key="1">
    <source>
        <dbReference type="EMBL" id="RRT63135.1"/>
    </source>
</evidence>
<name>A0A426ZGN3_ENSVE</name>
<evidence type="ECO:0000313" key="2">
    <source>
        <dbReference type="Proteomes" id="UP000287651"/>
    </source>
</evidence>
<protein>
    <submittedName>
        <fullName evidence="1">Uncharacterized protein</fullName>
    </submittedName>
</protein>
<proteinExistence type="predicted"/>
<dbReference type="EMBL" id="AMZH03006713">
    <property type="protein sequence ID" value="RRT63135.1"/>
    <property type="molecule type" value="Genomic_DNA"/>
</dbReference>
<comment type="caution">
    <text evidence="1">The sequence shown here is derived from an EMBL/GenBank/DDBJ whole genome shotgun (WGS) entry which is preliminary data.</text>
</comment>
<dbReference type="AlphaFoldDB" id="A0A426ZGN3"/>